<evidence type="ECO:0000313" key="7">
    <source>
        <dbReference type="EMBL" id="SAL34408.1"/>
    </source>
</evidence>
<keyword evidence="4" id="KW-0560">Oxidoreductase</keyword>
<dbReference type="PANTHER" id="PTHR43557:SF2">
    <property type="entry name" value="RIESKE DOMAIN-CONTAINING PROTEIN-RELATED"/>
    <property type="match status" value="1"/>
</dbReference>
<dbReference type="PRINTS" id="PR00368">
    <property type="entry name" value="FADPNR"/>
</dbReference>
<dbReference type="AlphaFoldDB" id="A0A158GQP5"/>
<dbReference type="EMBL" id="FCOK02000018">
    <property type="protein sequence ID" value="SAL34408.1"/>
    <property type="molecule type" value="Genomic_DNA"/>
</dbReference>
<evidence type="ECO:0000259" key="5">
    <source>
        <dbReference type="Pfam" id="PF07992"/>
    </source>
</evidence>
<sequence>MPDEAHATNTVIVGAGHAASEVAVSLRQKGYTGRLLLLGEEPYQPYQRPPLSKGYLSGEADEQALYLKPTSIYEKLGIDVRTSVRVVKLDPAHQIVTLADGAEEPYDKLILATGGRPRPLSLAHEAKSVQRLSNLHYLRTIDDVNSIRRQFKPGFRLAIIGGGYIGLEVAAIASRQRVHVTVLEALPRVLARVTAPELSAFYEQVHREAGVDIRTSAQLERLELDASGDAVKTIVCADGTVLTTDFLIVGIGLIPNVELAQEAGLTVDNGIAVDQSGRTSDPNIFAIGDCSSRPSALYGRRVRLESVPNALEQARSVAAALCGQPCPDESVPWFWSDQYDLKLQMAGLSHGYDTLVVRGKPSARSFIAFYLKEGRIIAADAVNSPAAFMLAKRVVAKQPLINNRSALADETIPLQSVFSDAAQ</sequence>
<protein>
    <submittedName>
        <fullName evidence="7">Pyridine nucleotide-disulfide oxidoreductase, class I</fullName>
    </submittedName>
</protein>
<dbReference type="InterPro" id="IPR050446">
    <property type="entry name" value="FAD-oxidoreductase/Apoptosis"/>
</dbReference>
<dbReference type="OrthoDB" id="9769238at2"/>
<dbReference type="SUPFAM" id="SSF55424">
    <property type="entry name" value="FAD/NAD-linked reductases, dimerisation (C-terminal) domain"/>
    <property type="match status" value="1"/>
</dbReference>
<name>A0A158GQP5_9BURK</name>
<dbReference type="InterPro" id="IPR028202">
    <property type="entry name" value="Reductase_C"/>
</dbReference>
<dbReference type="Gene3D" id="3.50.50.60">
    <property type="entry name" value="FAD/NAD(P)-binding domain"/>
    <property type="match status" value="2"/>
</dbReference>
<dbReference type="InterPro" id="IPR023753">
    <property type="entry name" value="FAD/NAD-binding_dom"/>
</dbReference>
<evidence type="ECO:0000259" key="6">
    <source>
        <dbReference type="Pfam" id="PF14759"/>
    </source>
</evidence>
<dbReference type="Pfam" id="PF07992">
    <property type="entry name" value="Pyr_redox_2"/>
    <property type="match status" value="1"/>
</dbReference>
<gene>
    <name evidence="7" type="ORF">AWB69_03150</name>
</gene>
<organism evidence="7 8">
    <name type="scientific">Caballeronia udeis</name>
    <dbReference type="NCBI Taxonomy" id="1232866"/>
    <lineage>
        <taxon>Bacteria</taxon>
        <taxon>Pseudomonadati</taxon>
        <taxon>Pseudomonadota</taxon>
        <taxon>Betaproteobacteria</taxon>
        <taxon>Burkholderiales</taxon>
        <taxon>Burkholderiaceae</taxon>
        <taxon>Caballeronia</taxon>
    </lineage>
</organism>
<evidence type="ECO:0000256" key="4">
    <source>
        <dbReference type="ARBA" id="ARBA00023002"/>
    </source>
</evidence>
<evidence type="ECO:0000256" key="1">
    <source>
        <dbReference type="ARBA" id="ARBA00001974"/>
    </source>
</evidence>
<dbReference type="GO" id="GO:0005737">
    <property type="term" value="C:cytoplasm"/>
    <property type="evidence" value="ECO:0007669"/>
    <property type="project" value="TreeGrafter"/>
</dbReference>
<dbReference type="PRINTS" id="PR00411">
    <property type="entry name" value="PNDRDTASEI"/>
</dbReference>
<reference evidence="7 8" key="1">
    <citation type="submission" date="2016-01" db="EMBL/GenBank/DDBJ databases">
        <authorList>
            <person name="Oliw E.H."/>
        </authorList>
    </citation>
    <scope>NUCLEOTIDE SEQUENCE [LARGE SCALE GENOMIC DNA]</scope>
    <source>
        <strain evidence="7">LMG 27134</strain>
    </source>
</reference>
<dbReference type="SUPFAM" id="SSF51905">
    <property type="entry name" value="FAD/NAD(P)-binding domain"/>
    <property type="match status" value="2"/>
</dbReference>
<keyword evidence="2" id="KW-0285">Flavoprotein</keyword>
<dbReference type="PANTHER" id="PTHR43557">
    <property type="entry name" value="APOPTOSIS-INDUCING FACTOR 1"/>
    <property type="match status" value="1"/>
</dbReference>
<accession>A0A158GQP5</accession>
<keyword evidence="3" id="KW-0274">FAD</keyword>
<dbReference type="Proteomes" id="UP000054683">
    <property type="component" value="Unassembled WGS sequence"/>
</dbReference>
<dbReference type="Gene3D" id="3.30.390.30">
    <property type="match status" value="1"/>
</dbReference>
<evidence type="ECO:0000256" key="3">
    <source>
        <dbReference type="ARBA" id="ARBA00022827"/>
    </source>
</evidence>
<dbReference type="RefSeq" id="WP_062086079.1">
    <property type="nucleotide sequence ID" value="NZ_FCOK02000018.1"/>
</dbReference>
<dbReference type="InterPro" id="IPR036188">
    <property type="entry name" value="FAD/NAD-bd_sf"/>
</dbReference>
<evidence type="ECO:0000313" key="8">
    <source>
        <dbReference type="Proteomes" id="UP000054683"/>
    </source>
</evidence>
<dbReference type="InterPro" id="IPR016156">
    <property type="entry name" value="FAD/NAD-linked_Rdtase_dimer_sf"/>
</dbReference>
<comment type="cofactor">
    <cofactor evidence="1">
        <name>FAD</name>
        <dbReference type="ChEBI" id="CHEBI:57692"/>
    </cofactor>
</comment>
<feature type="domain" description="FAD/NAD(P)-binding" evidence="5">
    <location>
        <begin position="9"/>
        <end position="314"/>
    </location>
</feature>
<dbReference type="GO" id="GO:0016651">
    <property type="term" value="F:oxidoreductase activity, acting on NAD(P)H"/>
    <property type="evidence" value="ECO:0007669"/>
    <property type="project" value="TreeGrafter"/>
</dbReference>
<feature type="domain" description="Reductase C-terminal" evidence="6">
    <location>
        <begin position="333"/>
        <end position="417"/>
    </location>
</feature>
<evidence type="ECO:0000256" key="2">
    <source>
        <dbReference type="ARBA" id="ARBA00022630"/>
    </source>
</evidence>
<proteinExistence type="predicted"/>
<dbReference type="Pfam" id="PF14759">
    <property type="entry name" value="Reductase_C"/>
    <property type="match status" value="1"/>
</dbReference>